<proteinExistence type="predicted"/>
<evidence type="ECO:0000259" key="5">
    <source>
        <dbReference type="Pfam" id="PF09375"/>
    </source>
</evidence>
<protein>
    <submittedName>
        <fullName evidence="6">Metalloproteinase</fullName>
    </submittedName>
</protein>
<dbReference type="CDD" id="cd14657">
    <property type="entry name" value="Imelysin_IrpA-like"/>
    <property type="match status" value="1"/>
</dbReference>
<sequence>MKVSSLSKIAAALLVATTLTACDGDDGNDGAQGPAGPAGVAGPAGQNGADGTNGTDGVTNLVTRDDVVKTNANIAYAVYSDSLIAAREMHQVLETFVSNPTADNLQAARDAWLAAREPYGQTEVYRFREGPIDALKEDGTIGQDGDGPEGQINAWPLAESIIDYVATEVDGTATADAGTIAGGIIFNDTAAPTINKAVIADFFENQGDEANVTTGYHAIEFLLWGQDLNEDLSGNGPRDMSGGQRPVTDYFRSAADGDAQNGTICTAGRNTSAQDVAGDAYGSCVRRGQYLLAASELLIDDLERIVNAWQPGVSGNHYANFVAGGDASLRLMLDGMGSLSLGELAGERMRIALRDNSQEDEHSCFADNTHRDIFLNAKGVQNTFTGSYTRVNGEIVSGASLQDYLVVQEQPELANTLRAALEDTMVKASVISDQALAGMPFDNLIQPGNTQGNAMVNAVIASLEKQTESIEDVVSELNLPSIETCEGTETGVGNCPQ</sequence>
<name>A0A3E0TTD0_9GAMM</name>
<dbReference type="PROSITE" id="PS51257">
    <property type="entry name" value="PROKAR_LIPOPROTEIN"/>
    <property type="match status" value="1"/>
</dbReference>
<evidence type="ECO:0000313" key="6">
    <source>
        <dbReference type="EMBL" id="REL27798.1"/>
    </source>
</evidence>
<dbReference type="InterPro" id="IPR018976">
    <property type="entry name" value="Imelysin-like"/>
</dbReference>
<comment type="caution">
    <text evidence="6">The sequence shown here is derived from an EMBL/GenBank/DDBJ whole genome shotgun (WGS) entry which is preliminary data.</text>
</comment>
<evidence type="ECO:0000256" key="2">
    <source>
        <dbReference type="ARBA" id="ARBA00022729"/>
    </source>
</evidence>
<evidence type="ECO:0000256" key="4">
    <source>
        <dbReference type="SAM" id="SignalP"/>
    </source>
</evidence>
<evidence type="ECO:0000256" key="1">
    <source>
        <dbReference type="ARBA" id="ARBA00004196"/>
    </source>
</evidence>
<feature type="compositionally biased region" description="Low complexity" evidence="3">
    <location>
        <begin position="29"/>
        <end position="49"/>
    </location>
</feature>
<dbReference type="Proteomes" id="UP000256478">
    <property type="component" value="Unassembled WGS sequence"/>
</dbReference>
<gene>
    <name evidence="6" type="ORF">DXX93_15345</name>
</gene>
<evidence type="ECO:0000256" key="3">
    <source>
        <dbReference type="SAM" id="MobiDB-lite"/>
    </source>
</evidence>
<keyword evidence="2 4" id="KW-0732">Signal</keyword>
<organism evidence="6 7">
    <name type="scientific">Thalassotalea euphylliae</name>
    <dbReference type="NCBI Taxonomy" id="1655234"/>
    <lineage>
        <taxon>Bacteria</taxon>
        <taxon>Pseudomonadati</taxon>
        <taxon>Pseudomonadota</taxon>
        <taxon>Gammaproteobacteria</taxon>
        <taxon>Alteromonadales</taxon>
        <taxon>Colwelliaceae</taxon>
        <taxon>Thalassotalea</taxon>
    </lineage>
</organism>
<dbReference type="InterPro" id="IPR038352">
    <property type="entry name" value="Imelysin_sf"/>
</dbReference>
<evidence type="ECO:0000313" key="7">
    <source>
        <dbReference type="Proteomes" id="UP000256478"/>
    </source>
</evidence>
<reference evidence="6 7" key="1">
    <citation type="submission" date="2018-08" db="EMBL/GenBank/DDBJ databases">
        <title>Thalassotalea euphylliae genome.</title>
        <authorList>
            <person name="Summers S."/>
            <person name="Rice S.A."/>
            <person name="Freckelton M.L."/>
            <person name="Nedved B.T."/>
            <person name="Hadfield M.G."/>
        </authorList>
    </citation>
    <scope>NUCLEOTIDE SEQUENCE [LARGE SCALE GENOMIC DNA]</scope>
    <source>
        <strain evidence="6 7">H1</strain>
    </source>
</reference>
<feature type="signal peptide" evidence="4">
    <location>
        <begin position="1"/>
        <end position="21"/>
    </location>
</feature>
<dbReference type="RefSeq" id="WP_116008865.1">
    <property type="nucleotide sequence ID" value="NZ_QUOU01000001.1"/>
</dbReference>
<dbReference type="EMBL" id="QUOU01000001">
    <property type="protein sequence ID" value="REL27798.1"/>
    <property type="molecule type" value="Genomic_DNA"/>
</dbReference>
<dbReference type="GO" id="GO:0030313">
    <property type="term" value="C:cell envelope"/>
    <property type="evidence" value="ECO:0007669"/>
    <property type="project" value="UniProtKB-SubCell"/>
</dbReference>
<dbReference type="AlphaFoldDB" id="A0A3E0TTD0"/>
<comment type="subcellular location">
    <subcellularLocation>
        <location evidence="1">Cell envelope</location>
    </subcellularLocation>
</comment>
<accession>A0A3E0TTD0</accession>
<dbReference type="Gene3D" id="1.20.1420.20">
    <property type="entry name" value="M75 peptidase, HXXE motif"/>
    <property type="match status" value="1"/>
</dbReference>
<feature type="domain" description="Imelysin-like" evidence="5">
    <location>
        <begin position="75"/>
        <end position="469"/>
    </location>
</feature>
<dbReference type="OrthoDB" id="9764688at2"/>
<feature type="region of interest" description="Disordered" evidence="3">
    <location>
        <begin position="27"/>
        <end position="57"/>
    </location>
</feature>
<dbReference type="Pfam" id="PF09375">
    <property type="entry name" value="Peptidase_M75"/>
    <property type="match status" value="1"/>
</dbReference>
<feature type="chain" id="PRO_5017606653" evidence="4">
    <location>
        <begin position="22"/>
        <end position="497"/>
    </location>
</feature>